<organism evidence="2 3">
    <name type="scientific">Guillardia theta (strain CCMP2712)</name>
    <name type="common">Cryptophyte</name>
    <dbReference type="NCBI Taxonomy" id="905079"/>
    <lineage>
        <taxon>Eukaryota</taxon>
        <taxon>Cryptophyceae</taxon>
        <taxon>Pyrenomonadales</taxon>
        <taxon>Geminigeraceae</taxon>
        <taxon>Guillardia</taxon>
    </lineage>
</organism>
<dbReference type="CDD" id="cd07302">
    <property type="entry name" value="CHD"/>
    <property type="match status" value="1"/>
</dbReference>
<reference evidence="3" key="2">
    <citation type="submission" date="2012-11" db="EMBL/GenBank/DDBJ databases">
        <authorList>
            <person name="Kuo A."/>
            <person name="Curtis B.A."/>
            <person name="Tanifuji G."/>
            <person name="Burki F."/>
            <person name="Gruber A."/>
            <person name="Irimia M."/>
            <person name="Maruyama S."/>
            <person name="Arias M.C."/>
            <person name="Ball S.G."/>
            <person name="Gile G.H."/>
            <person name="Hirakawa Y."/>
            <person name="Hopkins J.F."/>
            <person name="Rensing S.A."/>
            <person name="Schmutz J."/>
            <person name="Symeonidi A."/>
            <person name="Elias M."/>
            <person name="Eveleigh R.J."/>
            <person name="Herman E.K."/>
            <person name="Klute M.J."/>
            <person name="Nakayama T."/>
            <person name="Obornik M."/>
            <person name="Reyes-Prieto A."/>
            <person name="Armbrust E.V."/>
            <person name="Aves S.J."/>
            <person name="Beiko R.G."/>
            <person name="Coutinho P."/>
            <person name="Dacks J.B."/>
            <person name="Durnford D.G."/>
            <person name="Fast N.M."/>
            <person name="Green B.R."/>
            <person name="Grisdale C."/>
            <person name="Hempe F."/>
            <person name="Henrissat B."/>
            <person name="Hoppner M.P."/>
            <person name="Ishida K.-I."/>
            <person name="Kim E."/>
            <person name="Koreny L."/>
            <person name="Kroth P.G."/>
            <person name="Liu Y."/>
            <person name="Malik S.-B."/>
            <person name="Maier U.G."/>
            <person name="McRose D."/>
            <person name="Mock T."/>
            <person name="Neilson J.A."/>
            <person name="Onodera N.T."/>
            <person name="Poole A.M."/>
            <person name="Pritham E.J."/>
            <person name="Richards T.A."/>
            <person name="Rocap G."/>
            <person name="Roy S.W."/>
            <person name="Sarai C."/>
            <person name="Schaack S."/>
            <person name="Shirato S."/>
            <person name="Slamovits C.H."/>
            <person name="Spencer D.F."/>
            <person name="Suzuki S."/>
            <person name="Worden A.Z."/>
            <person name="Zauner S."/>
            <person name="Barry K."/>
            <person name="Bell C."/>
            <person name="Bharti A.K."/>
            <person name="Crow J.A."/>
            <person name="Grimwood J."/>
            <person name="Kramer R."/>
            <person name="Lindquist E."/>
            <person name="Lucas S."/>
            <person name="Salamov A."/>
            <person name="McFadden G.I."/>
            <person name="Lane C.E."/>
            <person name="Keeling P.J."/>
            <person name="Gray M.W."/>
            <person name="Grigoriev I.V."/>
            <person name="Archibald J.M."/>
        </authorList>
    </citation>
    <scope>NUCLEOTIDE SEQUENCE</scope>
    <source>
        <strain evidence="3">CCMP2712</strain>
    </source>
</reference>
<dbReference type="EnsemblProtists" id="EKX51479">
    <property type="protein sequence ID" value="EKX51479"/>
    <property type="gene ID" value="GUITHDRAFT_57631"/>
</dbReference>
<dbReference type="Gene3D" id="3.30.70.1230">
    <property type="entry name" value="Nucleotide cyclase"/>
    <property type="match status" value="1"/>
</dbReference>
<proteinExistence type="predicted"/>
<dbReference type="eggNOG" id="KOG1023">
    <property type="taxonomic scope" value="Eukaryota"/>
</dbReference>
<dbReference type="PROSITE" id="PS50125">
    <property type="entry name" value="GUANYLATE_CYCLASE_2"/>
    <property type="match status" value="1"/>
</dbReference>
<protein>
    <recommendedName>
        <fullName evidence="1">Guanylate cyclase domain-containing protein</fullName>
    </recommendedName>
</protein>
<dbReference type="Proteomes" id="UP000011087">
    <property type="component" value="Unassembled WGS sequence"/>
</dbReference>
<dbReference type="PaxDb" id="55529-EKX51479"/>
<name>A0A0C3U5P1_GUITC</name>
<dbReference type="STRING" id="905079.L1JT47"/>
<dbReference type="InterPro" id="IPR029787">
    <property type="entry name" value="Nucleotide_cyclase"/>
</dbReference>
<dbReference type="OrthoDB" id="60033at2759"/>
<reference evidence="3" key="1">
    <citation type="journal article" date="2012" name="Nature">
        <title>Algal genomes reveal evolutionary mosaicism and the fate of nucleomorphs.</title>
        <authorList>
            <consortium name="DOE Joint Genome Institute"/>
            <person name="Curtis B.A."/>
            <person name="Tanifuji G."/>
            <person name="Burki F."/>
            <person name="Gruber A."/>
            <person name="Irimia M."/>
            <person name="Maruyama S."/>
            <person name="Arias M.C."/>
            <person name="Ball S.G."/>
            <person name="Gile G.H."/>
            <person name="Hirakawa Y."/>
            <person name="Hopkins J.F."/>
            <person name="Kuo A."/>
            <person name="Rensing S.A."/>
            <person name="Schmutz J."/>
            <person name="Symeonidi A."/>
            <person name="Elias M."/>
            <person name="Eveleigh R.J."/>
            <person name="Herman E.K."/>
            <person name="Klute M.J."/>
            <person name="Nakayama T."/>
            <person name="Obornik M."/>
            <person name="Reyes-Prieto A."/>
            <person name="Armbrust E.V."/>
            <person name="Aves S.J."/>
            <person name="Beiko R.G."/>
            <person name="Coutinho P."/>
            <person name="Dacks J.B."/>
            <person name="Durnford D.G."/>
            <person name="Fast N.M."/>
            <person name="Green B.R."/>
            <person name="Grisdale C.J."/>
            <person name="Hempel F."/>
            <person name="Henrissat B."/>
            <person name="Hoppner M.P."/>
            <person name="Ishida K."/>
            <person name="Kim E."/>
            <person name="Koreny L."/>
            <person name="Kroth P.G."/>
            <person name="Liu Y."/>
            <person name="Malik S.B."/>
            <person name="Maier U.G."/>
            <person name="McRose D."/>
            <person name="Mock T."/>
            <person name="Neilson J.A."/>
            <person name="Onodera N.T."/>
            <person name="Poole A.M."/>
            <person name="Pritham E.J."/>
            <person name="Richards T.A."/>
            <person name="Rocap G."/>
            <person name="Roy S.W."/>
            <person name="Sarai C."/>
            <person name="Schaack S."/>
            <person name="Shirato S."/>
            <person name="Slamovits C.H."/>
            <person name="Spencer D.F."/>
            <person name="Suzuki S."/>
            <person name="Worden A.Z."/>
            <person name="Zauner S."/>
            <person name="Barry K."/>
            <person name="Bell C."/>
            <person name="Bharti A.K."/>
            <person name="Crow J.A."/>
            <person name="Grimwood J."/>
            <person name="Kramer R."/>
            <person name="Lindquist E."/>
            <person name="Lucas S."/>
            <person name="Salamov A."/>
            <person name="McFadden G.I."/>
            <person name="Lane C.E."/>
            <person name="Keeling P.J."/>
            <person name="Gray M.W."/>
            <person name="Grigoriev I.V."/>
            <person name="Archibald J.M."/>
        </authorList>
    </citation>
    <scope>NUCLEOTIDE SEQUENCE</scope>
    <source>
        <strain evidence="3">CCMP2712</strain>
    </source>
</reference>
<accession>A0A0C3U5P1</accession>
<evidence type="ECO:0000313" key="3">
    <source>
        <dbReference type="Proteomes" id="UP000011087"/>
    </source>
</evidence>
<dbReference type="Pfam" id="PF00211">
    <property type="entry name" value="Guanylate_cyc"/>
    <property type="match status" value="1"/>
</dbReference>
<dbReference type="SUPFAM" id="SSF55073">
    <property type="entry name" value="Nucleotide cyclase"/>
    <property type="match status" value="1"/>
</dbReference>
<reference evidence="2" key="3">
    <citation type="submission" date="2016-03" db="UniProtKB">
        <authorList>
            <consortium name="EnsemblProtists"/>
        </authorList>
    </citation>
    <scope>IDENTIFICATION</scope>
</reference>
<dbReference type="PANTHER" id="PTHR45655:SF13">
    <property type="entry name" value="SOLUBLE GUANYLATE CYCLASE GCY-32-RELATED"/>
    <property type="match status" value="1"/>
</dbReference>
<sequence length="105" mass="11543">MNYFFHKIDHLVHVSADLFKVETIGAEYVVASGLPDVCTDHAVKMAKFAAGVKSLFLRSRWSSSKKTFLSMGMHSGSIVAGIAGKDTPRYRLFGDTINTASRMKS</sequence>
<dbReference type="InterPro" id="IPR001054">
    <property type="entry name" value="A/G_cyclase"/>
</dbReference>
<dbReference type="PANTHER" id="PTHR45655">
    <property type="entry name" value="GUANYLATE CYCLASE SOLUBLE SUBUNIT BETA-2"/>
    <property type="match status" value="1"/>
</dbReference>
<feature type="domain" description="Guanylate cyclase" evidence="1">
    <location>
        <begin position="1"/>
        <end position="104"/>
    </location>
</feature>
<evidence type="ECO:0000313" key="2">
    <source>
        <dbReference type="EnsemblProtists" id="EKX51479"/>
    </source>
</evidence>
<dbReference type="HOGENOM" id="CLU_001072_6_5_1"/>
<evidence type="ECO:0000259" key="1">
    <source>
        <dbReference type="PROSITE" id="PS50125"/>
    </source>
</evidence>
<keyword evidence="3" id="KW-1185">Reference proteome</keyword>